<organism evidence="1 2">
    <name type="scientific">Phytoactinopolyspora halotolerans</name>
    <dbReference type="NCBI Taxonomy" id="1981512"/>
    <lineage>
        <taxon>Bacteria</taxon>
        <taxon>Bacillati</taxon>
        <taxon>Actinomycetota</taxon>
        <taxon>Actinomycetes</taxon>
        <taxon>Jiangellales</taxon>
        <taxon>Jiangellaceae</taxon>
        <taxon>Phytoactinopolyspora</taxon>
    </lineage>
</organism>
<dbReference type="Proteomes" id="UP000475214">
    <property type="component" value="Unassembled WGS sequence"/>
</dbReference>
<accession>A0A6L9SDQ6</accession>
<dbReference type="Gene3D" id="3.40.190.10">
    <property type="entry name" value="Periplasmic binding protein-like II"/>
    <property type="match status" value="2"/>
</dbReference>
<sequence length="436" mass="46710">MMNRRMYAGSAALAAAALIGCGVSPSDSGDIELSDEPVTITLNWWGADSRTQRTLEAIELFESEHPDITVEAQHSDWSGYWDRLATTTASGDAPDVSQFDQLYLASYANRGSLLDLDTLSEFLDTSALPDGLRGSGEVDGTLYAVPVGGTPNGVLINKSIFDEYGVEVPDLDTWTWEDFDTAAQRISEASDGEVRGVGPFGGDSFTLTVWARQHGEELFDETGDVVIDPSVVASYWQKALDWIDSGAGLSAEQLSEETGVPLEQGSMATGGIAMGFSPGAMYTVHAAAMPDSELLIADWPTDSATDEGFQYLKPTMYWAVSSGTEHPAEAGALIDFLINDERVARIFGTDRGVPGNPAAQEAIADDLSPADRTTLDFTASITERIGDAPAITPNGASDIETIQSRYFERVLFGELTPEEGAKQFLDEIQSGIDAAR</sequence>
<gene>
    <name evidence="1" type="ORF">G1H10_21125</name>
</gene>
<keyword evidence="2" id="KW-1185">Reference proteome</keyword>
<dbReference type="PANTHER" id="PTHR43649:SF30">
    <property type="entry name" value="ABC TRANSPORTER SUBSTRATE-BINDING PROTEIN"/>
    <property type="match status" value="1"/>
</dbReference>
<dbReference type="RefSeq" id="WP_163741461.1">
    <property type="nucleotide sequence ID" value="NZ_JAAGOA010000016.1"/>
</dbReference>
<dbReference type="InterPro" id="IPR050490">
    <property type="entry name" value="Bact_solute-bd_prot1"/>
</dbReference>
<protein>
    <submittedName>
        <fullName evidence="1">Extracellular solute-binding protein</fullName>
    </submittedName>
</protein>
<dbReference type="SUPFAM" id="SSF53850">
    <property type="entry name" value="Periplasmic binding protein-like II"/>
    <property type="match status" value="1"/>
</dbReference>
<evidence type="ECO:0000313" key="2">
    <source>
        <dbReference type="Proteomes" id="UP000475214"/>
    </source>
</evidence>
<proteinExistence type="predicted"/>
<dbReference type="AlphaFoldDB" id="A0A6L9SDQ6"/>
<evidence type="ECO:0000313" key="1">
    <source>
        <dbReference type="EMBL" id="NEE02672.1"/>
    </source>
</evidence>
<dbReference type="InterPro" id="IPR006059">
    <property type="entry name" value="SBP"/>
</dbReference>
<dbReference type="EMBL" id="JAAGOA010000016">
    <property type="protein sequence ID" value="NEE02672.1"/>
    <property type="molecule type" value="Genomic_DNA"/>
</dbReference>
<comment type="caution">
    <text evidence="1">The sequence shown here is derived from an EMBL/GenBank/DDBJ whole genome shotgun (WGS) entry which is preliminary data.</text>
</comment>
<dbReference type="PROSITE" id="PS51257">
    <property type="entry name" value="PROKAR_LIPOPROTEIN"/>
    <property type="match status" value="1"/>
</dbReference>
<dbReference type="PANTHER" id="PTHR43649">
    <property type="entry name" value="ARABINOSE-BINDING PROTEIN-RELATED"/>
    <property type="match status" value="1"/>
</dbReference>
<reference evidence="1 2" key="1">
    <citation type="submission" date="2020-02" db="EMBL/GenBank/DDBJ databases">
        <authorList>
            <person name="Li X.-J."/>
            <person name="Han X.-M."/>
        </authorList>
    </citation>
    <scope>NUCLEOTIDE SEQUENCE [LARGE SCALE GENOMIC DNA]</scope>
    <source>
        <strain evidence="1 2">CCTCC AB 2017055</strain>
    </source>
</reference>
<dbReference type="Pfam" id="PF01547">
    <property type="entry name" value="SBP_bac_1"/>
    <property type="match status" value="1"/>
</dbReference>
<name>A0A6L9SDQ6_9ACTN</name>